<reference evidence="4 5" key="1">
    <citation type="submission" date="2022-05" db="EMBL/GenBank/DDBJ databases">
        <title>Sporolactobacillus sp nov CPB3-1, isolated from tree bark (Mangifera indica L.).</title>
        <authorList>
            <person name="Phuengjayaem S."/>
            <person name="Tanasupawat S."/>
        </authorList>
    </citation>
    <scope>NUCLEOTIDE SEQUENCE [LARGE SCALE GENOMIC DNA]</scope>
    <source>
        <strain evidence="4 5">CPB3-1</strain>
    </source>
</reference>
<dbReference type="InterPro" id="IPR001647">
    <property type="entry name" value="HTH_TetR"/>
</dbReference>
<dbReference type="RefSeq" id="WP_249099530.1">
    <property type="nucleotide sequence ID" value="NZ_JAMAST010000004.1"/>
</dbReference>
<dbReference type="Proteomes" id="UP001203004">
    <property type="component" value="Unassembled WGS sequence"/>
</dbReference>
<evidence type="ECO:0000256" key="1">
    <source>
        <dbReference type="ARBA" id="ARBA00023125"/>
    </source>
</evidence>
<evidence type="ECO:0000259" key="3">
    <source>
        <dbReference type="PROSITE" id="PS50977"/>
    </source>
</evidence>
<keyword evidence="1 2" id="KW-0238">DNA-binding</keyword>
<gene>
    <name evidence="4" type="ORF">M3N64_05860</name>
</gene>
<feature type="domain" description="HTH tetR-type" evidence="3">
    <location>
        <begin position="3"/>
        <end position="63"/>
    </location>
</feature>
<dbReference type="InterPro" id="IPR009057">
    <property type="entry name" value="Homeodomain-like_sf"/>
</dbReference>
<evidence type="ECO:0000313" key="5">
    <source>
        <dbReference type="Proteomes" id="UP001203004"/>
    </source>
</evidence>
<dbReference type="InterPro" id="IPR036271">
    <property type="entry name" value="Tet_transcr_reg_TetR-rel_C_sf"/>
</dbReference>
<protein>
    <submittedName>
        <fullName evidence="4">TetR/AcrR family transcriptional regulator</fullName>
    </submittedName>
</protein>
<dbReference type="InterPro" id="IPR054422">
    <property type="entry name" value="TetR-like_HI_0893_C"/>
</dbReference>
<feature type="DNA-binding region" description="H-T-H motif" evidence="2">
    <location>
        <begin position="26"/>
        <end position="45"/>
    </location>
</feature>
<sequence length="193" mass="22353">MNDARLERLFTETLRLISEQGFYGTPMSQIAKCTGISIGSIYNQFENKEVLLNELYKKIKIDFANHVFEHLHAHDPIEKQLKDMLTQIFYYYLEHRQALNFIEQYENSPLIRPQTQQDLQPHVQRIVQTFKQGMQEHKIKELPAESLIALCFGAVSSLAKLYVRKAAQQIRPEEIDTLIDAVLSMARADSAGR</sequence>
<dbReference type="SUPFAM" id="SSF46689">
    <property type="entry name" value="Homeodomain-like"/>
    <property type="match status" value="1"/>
</dbReference>
<dbReference type="PROSITE" id="PS50977">
    <property type="entry name" value="HTH_TETR_2"/>
    <property type="match status" value="1"/>
</dbReference>
<dbReference type="Gene3D" id="1.10.357.10">
    <property type="entry name" value="Tetracycline Repressor, domain 2"/>
    <property type="match status" value="1"/>
</dbReference>
<accession>A0ABT0MB17</accession>
<dbReference type="PANTHER" id="PTHR43479">
    <property type="entry name" value="ACREF/ENVCD OPERON REPRESSOR-RELATED"/>
    <property type="match status" value="1"/>
</dbReference>
<evidence type="ECO:0000313" key="4">
    <source>
        <dbReference type="EMBL" id="MCL1631474.1"/>
    </source>
</evidence>
<dbReference type="SUPFAM" id="SSF48498">
    <property type="entry name" value="Tetracyclin repressor-like, C-terminal domain"/>
    <property type="match status" value="1"/>
</dbReference>
<dbReference type="Pfam" id="PF00440">
    <property type="entry name" value="TetR_N"/>
    <property type="match status" value="1"/>
</dbReference>
<organism evidence="4 5">
    <name type="scientific">Sporolactobacillus mangiferae</name>
    <dbReference type="NCBI Taxonomy" id="2940498"/>
    <lineage>
        <taxon>Bacteria</taxon>
        <taxon>Bacillati</taxon>
        <taxon>Bacillota</taxon>
        <taxon>Bacilli</taxon>
        <taxon>Bacillales</taxon>
        <taxon>Sporolactobacillaceae</taxon>
        <taxon>Sporolactobacillus</taxon>
    </lineage>
</organism>
<dbReference type="PRINTS" id="PR00455">
    <property type="entry name" value="HTHTETR"/>
</dbReference>
<dbReference type="Pfam" id="PF22604">
    <property type="entry name" value="TetR_HI_0893_C"/>
    <property type="match status" value="1"/>
</dbReference>
<dbReference type="EMBL" id="JAMAST010000004">
    <property type="protein sequence ID" value="MCL1631474.1"/>
    <property type="molecule type" value="Genomic_DNA"/>
</dbReference>
<dbReference type="PANTHER" id="PTHR43479:SF11">
    <property type="entry name" value="ACREF_ENVCD OPERON REPRESSOR-RELATED"/>
    <property type="match status" value="1"/>
</dbReference>
<keyword evidence="5" id="KW-1185">Reference proteome</keyword>
<name>A0ABT0MB17_9BACL</name>
<comment type="caution">
    <text evidence="4">The sequence shown here is derived from an EMBL/GenBank/DDBJ whole genome shotgun (WGS) entry which is preliminary data.</text>
</comment>
<proteinExistence type="predicted"/>
<evidence type="ECO:0000256" key="2">
    <source>
        <dbReference type="PROSITE-ProRule" id="PRU00335"/>
    </source>
</evidence>
<dbReference type="InterPro" id="IPR050624">
    <property type="entry name" value="HTH-type_Tx_Regulator"/>
</dbReference>